<name>A0ABS2SNL7_9BACI</name>
<dbReference type="Pfam" id="PF19952">
    <property type="entry name" value="DUF6414"/>
    <property type="match status" value="1"/>
</dbReference>
<dbReference type="EMBL" id="JAFBCV010000001">
    <property type="protein sequence ID" value="MBM7837113.1"/>
    <property type="molecule type" value="Genomic_DNA"/>
</dbReference>
<proteinExistence type="predicted"/>
<reference evidence="1" key="1">
    <citation type="submission" date="2021-01" db="EMBL/GenBank/DDBJ databases">
        <title>Genomic Encyclopedia of Type Strains, Phase IV (KMG-IV): sequencing the most valuable type-strain genomes for metagenomic binning, comparative biology and taxonomic classification.</title>
        <authorList>
            <person name="Goeker M."/>
        </authorList>
    </citation>
    <scope>NUCLEOTIDE SEQUENCE</scope>
    <source>
        <strain evidence="1">DSM 21943</strain>
    </source>
</reference>
<sequence length="268" mass="30346">MARSLKKVVYFDETSAMDLLQIEKKGSFKKTVELITNAGGTVKGNSEVTTEVGKQGAMKLLFEKAIGASGTFHAGLGTNGSFQGERIAKTILENSLLYDFLDTVEFRKKNPLIDISDNYKLSIENDSMTYYAMIAPITEMMEGNHQIDDTSDITMTISKMNSVIRNSKGYFDLVGENKTDKRVYRFNIESFKNNYRIQDLRKMNLTLYSIHVGETTIADLKFETEFEINEEKTELQFQGFGNKQNTKVPDKENEKKIPVYDVLLAGVK</sequence>
<evidence type="ECO:0000313" key="1">
    <source>
        <dbReference type="EMBL" id="MBM7837113.1"/>
    </source>
</evidence>
<dbReference type="Proteomes" id="UP001179280">
    <property type="component" value="Unassembled WGS sequence"/>
</dbReference>
<organism evidence="1 2">
    <name type="scientific">Shouchella xiaoxiensis</name>
    <dbReference type="NCBI Taxonomy" id="766895"/>
    <lineage>
        <taxon>Bacteria</taxon>
        <taxon>Bacillati</taxon>
        <taxon>Bacillota</taxon>
        <taxon>Bacilli</taxon>
        <taxon>Bacillales</taxon>
        <taxon>Bacillaceae</taxon>
        <taxon>Shouchella</taxon>
    </lineage>
</organism>
<gene>
    <name evidence="1" type="ORF">JOC54_000344</name>
</gene>
<dbReference type="InterPro" id="IPR045633">
    <property type="entry name" value="DUF6414"/>
</dbReference>
<evidence type="ECO:0000313" key="2">
    <source>
        <dbReference type="Proteomes" id="UP001179280"/>
    </source>
</evidence>
<protein>
    <submittedName>
        <fullName evidence="1">Uncharacterized protein</fullName>
    </submittedName>
</protein>
<accession>A0ABS2SNL7</accession>
<keyword evidence="2" id="KW-1185">Reference proteome</keyword>
<comment type="caution">
    <text evidence="1">The sequence shown here is derived from an EMBL/GenBank/DDBJ whole genome shotgun (WGS) entry which is preliminary data.</text>
</comment>
<dbReference type="RefSeq" id="WP_204463935.1">
    <property type="nucleotide sequence ID" value="NZ_JAFBCV010000001.1"/>
</dbReference>